<proteinExistence type="predicted"/>
<gene>
    <name evidence="3" type="ORF">METZ01_LOCUS313386</name>
</gene>
<evidence type="ECO:0000313" key="3">
    <source>
        <dbReference type="EMBL" id="SVC60532.1"/>
    </source>
</evidence>
<dbReference type="InterPro" id="IPR032466">
    <property type="entry name" value="Metal_Hydrolase"/>
</dbReference>
<accession>A0A382NLF7</accession>
<reference evidence="3" key="1">
    <citation type="submission" date="2018-05" db="EMBL/GenBank/DDBJ databases">
        <authorList>
            <person name="Lanie J.A."/>
            <person name="Ng W.-L."/>
            <person name="Kazmierczak K.M."/>
            <person name="Andrzejewski T.M."/>
            <person name="Davidsen T.M."/>
            <person name="Wayne K.J."/>
            <person name="Tettelin H."/>
            <person name="Glass J.I."/>
            <person name="Rusch D."/>
            <person name="Podicherti R."/>
            <person name="Tsui H.-C.T."/>
            <person name="Winkler M.E."/>
        </authorList>
    </citation>
    <scope>NUCLEOTIDE SEQUENCE</scope>
</reference>
<dbReference type="PANTHER" id="PTHR10819:SF3">
    <property type="entry name" value="PHOSPHOTRIESTERASE-RELATED PROTEIN"/>
    <property type="match status" value="1"/>
</dbReference>
<protein>
    <recommendedName>
        <fullName evidence="4">Aryldialkylphosphatase</fullName>
    </recommendedName>
</protein>
<sequence length="342" mass="37578">KIQSVLGLIDPADLGLTMTHEHLLIDFSVMFNPSPDVTTQRMAHAPVSMENLGWIRQYCYSNLDNLLVLDEDTAIEEAMLYQRHGGGAIVDATTIGIGRDPLALARISRGAGLHVVMGAGYYVDAAQPNNINEMDENDIYQEIVRDIQVGVGSTGIKAGIIGEIGCTWPLKPNELKVLKASARAQSETGASILIHPGRDENAPIEILNILVDAGADISRVIMGHLDRTVDTIGTLEKIADTGCVLEWDLFGNEVSFYQPSDFDMPSDAQRLNFIRHMIDNGLGDRIVISHDICTKHRLVKYGGHGYGYIPEHIIPRMRNRNFEESEIAAITENTPARLLAIV</sequence>
<dbReference type="Pfam" id="PF02126">
    <property type="entry name" value="PTE"/>
    <property type="match status" value="1"/>
</dbReference>
<dbReference type="SUPFAM" id="SSF51556">
    <property type="entry name" value="Metallo-dependent hydrolases"/>
    <property type="match status" value="1"/>
</dbReference>
<dbReference type="EMBL" id="UINC01100456">
    <property type="protein sequence ID" value="SVC60532.1"/>
    <property type="molecule type" value="Genomic_DNA"/>
</dbReference>
<dbReference type="Gene3D" id="3.20.20.140">
    <property type="entry name" value="Metal-dependent hydrolases"/>
    <property type="match status" value="1"/>
</dbReference>
<dbReference type="InterPro" id="IPR001559">
    <property type="entry name" value="Phosphotriesterase"/>
</dbReference>
<feature type="non-terminal residue" evidence="3">
    <location>
        <position position="1"/>
    </location>
</feature>
<evidence type="ECO:0008006" key="4">
    <source>
        <dbReference type="Google" id="ProtNLM"/>
    </source>
</evidence>
<evidence type="ECO:0000256" key="2">
    <source>
        <dbReference type="ARBA" id="ARBA00022801"/>
    </source>
</evidence>
<dbReference type="PANTHER" id="PTHR10819">
    <property type="entry name" value="PHOSPHOTRIESTERASE-RELATED"/>
    <property type="match status" value="1"/>
</dbReference>
<dbReference type="CDD" id="cd00530">
    <property type="entry name" value="PTE"/>
    <property type="match status" value="1"/>
</dbReference>
<dbReference type="AlphaFoldDB" id="A0A382NLF7"/>
<keyword evidence="1" id="KW-0479">Metal-binding</keyword>
<evidence type="ECO:0000256" key="1">
    <source>
        <dbReference type="ARBA" id="ARBA00022723"/>
    </source>
</evidence>
<organism evidence="3">
    <name type="scientific">marine metagenome</name>
    <dbReference type="NCBI Taxonomy" id="408172"/>
    <lineage>
        <taxon>unclassified sequences</taxon>
        <taxon>metagenomes</taxon>
        <taxon>ecological metagenomes</taxon>
    </lineage>
</organism>
<name>A0A382NLF7_9ZZZZ</name>
<dbReference type="GO" id="GO:0016787">
    <property type="term" value="F:hydrolase activity"/>
    <property type="evidence" value="ECO:0007669"/>
    <property type="project" value="UniProtKB-KW"/>
</dbReference>
<dbReference type="GO" id="GO:0008270">
    <property type="term" value="F:zinc ion binding"/>
    <property type="evidence" value="ECO:0007669"/>
    <property type="project" value="InterPro"/>
</dbReference>
<dbReference type="PROSITE" id="PS51347">
    <property type="entry name" value="PHOSPHOTRIESTERASE_2"/>
    <property type="match status" value="1"/>
</dbReference>
<keyword evidence="2" id="KW-0378">Hydrolase</keyword>